<evidence type="ECO:0000256" key="1">
    <source>
        <dbReference type="ARBA" id="ARBA00022741"/>
    </source>
</evidence>
<dbReference type="InterPro" id="IPR011009">
    <property type="entry name" value="Kinase-like_dom_sf"/>
</dbReference>
<dbReference type="Gene3D" id="3.30.420.10">
    <property type="entry name" value="Ribonuclease H-like superfamily/Ribonuclease H"/>
    <property type="match status" value="1"/>
</dbReference>
<dbReference type="RefSeq" id="XP_065642490.1">
    <property type="nucleotide sequence ID" value="XM_065786418.1"/>
</dbReference>
<evidence type="ECO:0000313" key="6">
    <source>
        <dbReference type="RefSeq" id="XP_065642490.1"/>
    </source>
</evidence>
<dbReference type="PROSITE" id="PS00107">
    <property type="entry name" value="PROTEIN_KINASE_ATP"/>
    <property type="match status" value="1"/>
</dbReference>
<gene>
    <name evidence="6" type="primary">LOC136074117</name>
</gene>
<proteinExistence type="predicted"/>
<dbReference type="InterPro" id="IPR017441">
    <property type="entry name" value="Protein_kinase_ATP_BS"/>
</dbReference>
<dbReference type="Pfam" id="PF00069">
    <property type="entry name" value="Pkinase"/>
    <property type="match status" value="1"/>
</dbReference>
<name>A0ABM4B127_HYDVU</name>
<keyword evidence="2 3" id="KW-0067">ATP-binding</keyword>
<protein>
    <submittedName>
        <fullName evidence="6">Uncharacterized protein LOC136074117</fullName>
    </submittedName>
</protein>
<keyword evidence="1 3" id="KW-0547">Nucleotide-binding</keyword>
<evidence type="ECO:0000259" key="4">
    <source>
        <dbReference type="PROSITE" id="PS50011"/>
    </source>
</evidence>
<organism evidence="5 6">
    <name type="scientific">Hydra vulgaris</name>
    <name type="common">Hydra</name>
    <name type="synonym">Hydra attenuata</name>
    <dbReference type="NCBI Taxonomy" id="6087"/>
    <lineage>
        <taxon>Eukaryota</taxon>
        <taxon>Metazoa</taxon>
        <taxon>Cnidaria</taxon>
        <taxon>Hydrozoa</taxon>
        <taxon>Hydroidolina</taxon>
        <taxon>Anthoathecata</taxon>
        <taxon>Aplanulata</taxon>
        <taxon>Hydridae</taxon>
        <taxon>Hydra</taxon>
    </lineage>
</organism>
<dbReference type="PROSITE" id="PS00108">
    <property type="entry name" value="PROTEIN_KINASE_ST"/>
    <property type="match status" value="1"/>
</dbReference>
<reference evidence="5" key="1">
    <citation type="submission" date="2025-05" db="UniProtKB">
        <authorList>
            <consortium name="RefSeq"/>
        </authorList>
    </citation>
    <scope>NUCLEOTIDE SEQUENCE [LARGE SCALE GENOMIC DNA]</scope>
</reference>
<dbReference type="PANTHER" id="PTHR46060:SF1">
    <property type="entry name" value="MARINER MOS1 TRANSPOSASE-LIKE PROTEIN"/>
    <property type="match status" value="1"/>
</dbReference>
<dbReference type="GeneID" id="136074117"/>
<keyword evidence="5" id="KW-1185">Reference proteome</keyword>
<dbReference type="Gene3D" id="1.10.510.10">
    <property type="entry name" value="Transferase(Phosphotransferase) domain 1"/>
    <property type="match status" value="1"/>
</dbReference>
<dbReference type="PROSITE" id="PS50011">
    <property type="entry name" value="PROTEIN_KINASE_DOM"/>
    <property type="match status" value="1"/>
</dbReference>
<dbReference type="SUPFAM" id="SSF56112">
    <property type="entry name" value="Protein kinase-like (PK-like)"/>
    <property type="match status" value="1"/>
</dbReference>
<sequence length="716" mass="82366">MANFSFLKSKGLNQIEQENNEFIVELPLNMPQDAFIGEGSFAKVYKFVHKKKVIACKLYKHQFPKSKMFLMSNRFKKLNHPNIVAYIGFSIRPLAILFDYCCVLVENTVCHSLPELLNLFNEESYFNYMERLDYCLQAANGLKYLHDLNIVHHDFKPANILVHGTLSSIVIKLTDFCDLAIMKETMATKTKVKAGFVGLTIAYLSPEICNYTVNTVTKESDVYAMSLSIFEIMSGLDSPWQNHFSIYKDIFLTQALEKGERPDTNIISKIYLESDTRHLVETIVGGWCNDPEERLTCVQIIGRLKELTMVTVSNLFQNMSLKESSNEEVFEMLKEPLFESNKCANSLKLLDDNVENSNEEDQNMPVCLPNFSHGDQAPKYSTVAKWATLFKDAIIEENPHATHDIIKALTSINCFTINKIINSALKKRKLTSCWIPHELIDQNRKNRFEACKANLALFRNGPWRLCDIITGYKLWFYLRQVGHKLAKASWVGEGESPRTIVRCDRFQLKNMFYIFKTTSVVHLGYVEKEDTVASEYYIKSCLKPLICEINNKRPETGSQNFKFLHDNTRPHLTQTITNCLNQAGITIIHHQTYSPDLAPSDYWLFDLIKKNLDNDTDVKSKKLAQQSYFKNLFKYPAEFKGPLLAIDKDENVKNSIEEDQNTPVCLPNLNLTKCAEEFKGPVQAVYEDIENMFFDGEFDVNISKLNIMINFFCLFV</sequence>
<evidence type="ECO:0000313" key="5">
    <source>
        <dbReference type="Proteomes" id="UP001652625"/>
    </source>
</evidence>
<evidence type="ECO:0000256" key="2">
    <source>
        <dbReference type="ARBA" id="ARBA00022840"/>
    </source>
</evidence>
<accession>A0ABM4B127</accession>
<dbReference type="Gene3D" id="3.30.200.20">
    <property type="entry name" value="Phosphorylase Kinase, domain 1"/>
    <property type="match status" value="1"/>
</dbReference>
<feature type="binding site" evidence="3">
    <location>
        <position position="57"/>
    </location>
    <ligand>
        <name>ATP</name>
        <dbReference type="ChEBI" id="CHEBI:30616"/>
    </ligand>
</feature>
<evidence type="ECO:0000256" key="3">
    <source>
        <dbReference type="PROSITE-ProRule" id="PRU10141"/>
    </source>
</evidence>
<feature type="domain" description="Protein kinase" evidence="4">
    <location>
        <begin position="30"/>
        <end position="309"/>
    </location>
</feature>
<dbReference type="InterPro" id="IPR008271">
    <property type="entry name" value="Ser/Thr_kinase_AS"/>
</dbReference>
<reference evidence="6" key="2">
    <citation type="submission" date="2025-08" db="UniProtKB">
        <authorList>
            <consortium name="RefSeq"/>
        </authorList>
    </citation>
    <scope>IDENTIFICATION</scope>
</reference>
<dbReference type="PANTHER" id="PTHR46060">
    <property type="entry name" value="MARINER MOS1 TRANSPOSASE-LIKE PROTEIN"/>
    <property type="match status" value="1"/>
</dbReference>
<dbReference type="InterPro" id="IPR036397">
    <property type="entry name" value="RNaseH_sf"/>
</dbReference>
<dbReference type="InterPro" id="IPR052709">
    <property type="entry name" value="Transposase-MT_Hybrid"/>
</dbReference>
<dbReference type="InterPro" id="IPR000719">
    <property type="entry name" value="Prot_kinase_dom"/>
</dbReference>
<dbReference type="Proteomes" id="UP001652625">
    <property type="component" value="Chromosome 01"/>
</dbReference>